<dbReference type="Gene3D" id="3.40.630.30">
    <property type="match status" value="1"/>
</dbReference>
<organism evidence="4 5">
    <name type="scientific">Brevibacterium epidermidis</name>
    <dbReference type="NCBI Taxonomy" id="1698"/>
    <lineage>
        <taxon>Bacteria</taxon>
        <taxon>Bacillati</taxon>
        <taxon>Actinomycetota</taxon>
        <taxon>Actinomycetes</taxon>
        <taxon>Micrococcales</taxon>
        <taxon>Brevibacteriaceae</taxon>
        <taxon>Brevibacterium</taxon>
    </lineage>
</organism>
<dbReference type="NCBIfam" id="NF002959">
    <property type="entry name" value="PRK03624.1"/>
    <property type="match status" value="1"/>
</dbReference>
<protein>
    <submittedName>
        <fullName evidence="4">Ribosomal protein S18 acetylase RimI-like enzyme</fullName>
    </submittedName>
</protein>
<dbReference type="RefSeq" id="WP_370035096.1">
    <property type="nucleotide sequence ID" value="NZ_JBGBYS010000003.1"/>
</dbReference>
<dbReference type="InterPro" id="IPR016181">
    <property type="entry name" value="Acyl_CoA_acyltransferase"/>
</dbReference>
<comment type="caution">
    <text evidence="4">The sequence shown here is derived from an EMBL/GenBank/DDBJ whole genome shotgun (WGS) entry which is preliminary data.</text>
</comment>
<keyword evidence="5" id="KW-1185">Reference proteome</keyword>
<accession>A0ABV4EGV2</accession>
<proteinExistence type="predicted"/>
<feature type="domain" description="N-acetyltransferase" evidence="3">
    <location>
        <begin position="2"/>
        <end position="138"/>
    </location>
</feature>
<dbReference type="Proteomes" id="UP001565435">
    <property type="component" value="Unassembled WGS sequence"/>
</dbReference>
<dbReference type="PANTHER" id="PTHR43877">
    <property type="entry name" value="AMINOALKYLPHOSPHONATE N-ACETYLTRANSFERASE-RELATED-RELATED"/>
    <property type="match status" value="1"/>
</dbReference>
<name>A0ABV4EGV2_BREEP</name>
<evidence type="ECO:0000313" key="5">
    <source>
        <dbReference type="Proteomes" id="UP001565435"/>
    </source>
</evidence>
<reference evidence="4 5" key="1">
    <citation type="submission" date="2024-07" db="EMBL/GenBank/DDBJ databases">
        <title>Mealworm larvae gut microbial communities from Newark, Delaware, USA.</title>
        <authorList>
            <person name="Blenner M."/>
        </authorList>
    </citation>
    <scope>NUCLEOTIDE SEQUENCE [LARGE SCALE GENOMIC DNA]</scope>
    <source>
        <strain evidence="4 5">UD i117</strain>
    </source>
</reference>
<keyword evidence="1" id="KW-0808">Transferase</keyword>
<keyword evidence="2" id="KW-0012">Acyltransferase</keyword>
<sequence length="144" mass="16028">MVYIRTFTAGDSDAVVALWTDAGLTRPWNDPVKDIWRKTTTQPEMFLIAEDDEGHVVGSALAGYDGHRGWIHYLAVAASHRGTGLGTELVRRAESMLVELGCPKVQLQVRPENTGVIEFYERLGYATYQAVSMGKRLESDEIDL</sequence>
<evidence type="ECO:0000256" key="2">
    <source>
        <dbReference type="ARBA" id="ARBA00023315"/>
    </source>
</evidence>
<dbReference type="EMBL" id="JBGBYS010000003">
    <property type="protein sequence ID" value="MEY9257732.1"/>
    <property type="molecule type" value="Genomic_DNA"/>
</dbReference>
<gene>
    <name evidence="4" type="ORF">ABH903_000742</name>
</gene>
<dbReference type="InterPro" id="IPR050832">
    <property type="entry name" value="Bact_Acetyltransf"/>
</dbReference>
<evidence type="ECO:0000313" key="4">
    <source>
        <dbReference type="EMBL" id="MEY9257732.1"/>
    </source>
</evidence>
<evidence type="ECO:0000259" key="3">
    <source>
        <dbReference type="PROSITE" id="PS51186"/>
    </source>
</evidence>
<dbReference type="InterPro" id="IPR000182">
    <property type="entry name" value="GNAT_dom"/>
</dbReference>
<evidence type="ECO:0000256" key="1">
    <source>
        <dbReference type="ARBA" id="ARBA00022679"/>
    </source>
</evidence>
<dbReference type="CDD" id="cd04301">
    <property type="entry name" value="NAT_SF"/>
    <property type="match status" value="1"/>
</dbReference>
<dbReference type="Pfam" id="PF00583">
    <property type="entry name" value="Acetyltransf_1"/>
    <property type="match status" value="1"/>
</dbReference>
<dbReference type="PROSITE" id="PS51186">
    <property type="entry name" value="GNAT"/>
    <property type="match status" value="1"/>
</dbReference>
<dbReference type="SUPFAM" id="SSF55729">
    <property type="entry name" value="Acyl-CoA N-acyltransferases (Nat)"/>
    <property type="match status" value="1"/>
</dbReference>